<accession>A0A6C0F363</accession>
<dbReference type="AlphaFoldDB" id="A0A6C0F363"/>
<keyword evidence="2" id="KW-1133">Transmembrane helix</keyword>
<feature type="transmembrane region" description="Helical" evidence="2">
    <location>
        <begin position="287"/>
        <end position="303"/>
    </location>
</feature>
<name>A0A6C0F363_9ZZZZ</name>
<feature type="compositionally biased region" description="Polar residues" evidence="1">
    <location>
        <begin position="144"/>
        <end position="153"/>
    </location>
</feature>
<feature type="compositionally biased region" description="Basic residues" evidence="1">
    <location>
        <begin position="441"/>
        <end position="465"/>
    </location>
</feature>
<feature type="region of interest" description="Disordered" evidence="1">
    <location>
        <begin position="116"/>
        <end position="153"/>
    </location>
</feature>
<evidence type="ECO:0000256" key="2">
    <source>
        <dbReference type="SAM" id="Phobius"/>
    </source>
</evidence>
<feature type="region of interest" description="Disordered" evidence="1">
    <location>
        <begin position="1"/>
        <end position="42"/>
    </location>
</feature>
<keyword evidence="2" id="KW-0472">Membrane</keyword>
<organism evidence="3">
    <name type="scientific">viral metagenome</name>
    <dbReference type="NCBI Taxonomy" id="1070528"/>
    <lineage>
        <taxon>unclassified sequences</taxon>
        <taxon>metagenomes</taxon>
        <taxon>organismal metagenomes</taxon>
    </lineage>
</organism>
<protein>
    <submittedName>
        <fullName evidence="3">Uncharacterized protein</fullName>
    </submittedName>
</protein>
<keyword evidence="2" id="KW-0812">Transmembrane</keyword>
<feature type="region of interest" description="Disordered" evidence="1">
    <location>
        <begin position="434"/>
        <end position="465"/>
    </location>
</feature>
<evidence type="ECO:0000313" key="3">
    <source>
        <dbReference type="EMBL" id="QHT35073.1"/>
    </source>
</evidence>
<reference evidence="3" key="1">
    <citation type="journal article" date="2020" name="Nature">
        <title>Giant virus diversity and host interactions through global metagenomics.</title>
        <authorList>
            <person name="Schulz F."/>
            <person name="Roux S."/>
            <person name="Paez-Espino D."/>
            <person name="Jungbluth S."/>
            <person name="Walsh D.A."/>
            <person name="Denef V.J."/>
            <person name="McMahon K.D."/>
            <person name="Konstantinidis K.T."/>
            <person name="Eloe-Fadrosh E.A."/>
            <person name="Kyrpides N.C."/>
            <person name="Woyke T."/>
        </authorList>
    </citation>
    <scope>NUCLEOTIDE SEQUENCE</scope>
    <source>
        <strain evidence="3">GVMAG-M-3300009180-1</strain>
    </source>
</reference>
<evidence type="ECO:0000256" key="1">
    <source>
        <dbReference type="SAM" id="MobiDB-lite"/>
    </source>
</evidence>
<dbReference type="EMBL" id="MN739012">
    <property type="protein sequence ID" value="QHT35073.1"/>
    <property type="molecule type" value="Genomic_DNA"/>
</dbReference>
<sequence>MPRRPFQSSKPNLPVPPPYSGIMPMPLASLEPPPPPDETPPRVVLLPSSVGLSRRQKQQQLHAIIERIGAIDANYIEFVAGMYSASTLDSASTSAQSFGTQLPLSRYGSIRDEMFDDMLPDSEPDSQPGHSGVLGMPPLPPPTRQSSNSSATSVESFMSNSSLASFVDSQSTIELSLLSPEIRVDIQDASRMAAVVTESARDALITEIDSTLDAIIATLMPHAMTGYFATEMAAGMAYRTTKQLFKTLLRLVISASWRGLDFAITYPKLSAILMALACLQWPMLADLVGYLTSGIWFIIKLIFSQTTAYKKIANYTKCIIEVYKWCVLHGVNSYETFVEQMQVIIITIQEGREALSKLQAMADKLGVDIGELLQMVISLQQAFASGSASSNGWQIFERIAGQFATGAGQGVASGVTGLLGNSAAQGVGRALLQNGQGLGGSKKKRKTYRKQKKMRRKHKKSSKRK</sequence>
<feature type="compositionally biased region" description="Polar residues" evidence="1">
    <location>
        <begin position="1"/>
        <end position="11"/>
    </location>
</feature>
<proteinExistence type="predicted"/>